<dbReference type="PANTHER" id="PTHR48063">
    <property type="entry name" value="LRR RECEPTOR-LIKE KINASE"/>
    <property type="match status" value="1"/>
</dbReference>
<dbReference type="PANTHER" id="PTHR48063:SF112">
    <property type="entry name" value="RECEPTOR LIKE PROTEIN 30-LIKE"/>
    <property type="match status" value="1"/>
</dbReference>
<comment type="caution">
    <text evidence="8">The sequence shown here is derived from an EMBL/GenBank/DDBJ whole genome shotgun (WGS) entry which is preliminary data.</text>
</comment>
<evidence type="ECO:0000256" key="5">
    <source>
        <dbReference type="ARBA" id="ARBA00023136"/>
    </source>
</evidence>
<keyword evidence="4" id="KW-1133">Transmembrane helix</keyword>
<keyword evidence="5" id="KW-0472">Membrane</keyword>
<protein>
    <submittedName>
        <fullName evidence="8">Putative non-specific serine/threonine protein kinase</fullName>
        <ecNumber evidence="8">2.7.11.1</ecNumber>
    </submittedName>
</protein>
<proteinExistence type="predicted"/>
<evidence type="ECO:0000256" key="7">
    <source>
        <dbReference type="ARBA" id="ARBA00023180"/>
    </source>
</evidence>
<sequence>MLSLVTLDLSENQLEGGIPKGFQNLCSLESLALRSNQLFENIQNFIKTLSCVENTLETLELNVNQFWGSLPNLKPFSKLRMLDLGWNQLNGSVPESAEQLSSLEGLYLSNNSLTSVITESHFLNLSRLKILILSSNRFSINLSSDWNPPFQLDWLDMFYC</sequence>
<dbReference type="Gramene" id="PRQ23289">
    <property type="protein sequence ID" value="PRQ23289"/>
    <property type="gene ID" value="RchiOBHm_Chr6g0259721"/>
</dbReference>
<dbReference type="STRING" id="74649.A0A2P6PMY1"/>
<dbReference type="PROSITE" id="PS51450">
    <property type="entry name" value="LRR"/>
    <property type="match status" value="1"/>
</dbReference>
<dbReference type="GO" id="GO:0004674">
    <property type="term" value="F:protein serine/threonine kinase activity"/>
    <property type="evidence" value="ECO:0007669"/>
    <property type="project" value="UniProtKB-KW"/>
</dbReference>
<keyword evidence="7" id="KW-0325">Glycoprotein</keyword>
<dbReference type="PRINTS" id="PR00019">
    <property type="entry name" value="LEURICHRPT"/>
</dbReference>
<dbReference type="Gene3D" id="3.80.10.10">
    <property type="entry name" value="Ribonuclease Inhibitor"/>
    <property type="match status" value="1"/>
</dbReference>
<evidence type="ECO:0000256" key="1">
    <source>
        <dbReference type="ARBA" id="ARBA00004479"/>
    </source>
</evidence>
<dbReference type="Pfam" id="PF00560">
    <property type="entry name" value="LRR_1"/>
    <property type="match status" value="3"/>
</dbReference>
<gene>
    <name evidence="8" type="ORF">RchiOBHm_Chr6g0259721</name>
</gene>
<comment type="subcellular location">
    <subcellularLocation>
        <location evidence="1">Membrane</location>
        <topology evidence="1">Single-pass type I membrane protein</topology>
    </subcellularLocation>
</comment>
<evidence type="ECO:0000256" key="3">
    <source>
        <dbReference type="ARBA" id="ARBA00022729"/>
    </source>
</evidence>
<keyword evidence="8" id="KW-0418">Kinase</keyword>
<dbReference type="OMA" id="LNVNQFW"/>
<dbReference type="SUPFAM" id="SSF52058">
    <property type="entry name" value="L domain-like"/>
    <property type="match status" value="1"/>
</dbReference>
<keyword evidence="9" id="KW-1185">Reference proteome</keyword>
<dbReference type="InterPro" id="IPR046956">
    <property type="entry name" value="RLP23-like"/>
</dbReference>
<dbReference type="Proteomes" id="UP000238479">
    <property type="component" value="Chromosome 6"/>
</dbReference>
<organism evidence="8 9">
    <name type="scientific">Rosa chinensis</name>
    <name type="common">China rose</name>
    <dbReference type="NCBI Taxonomy" id="74649"/>
    <lineage>
        <taxon>Eukaryota</taxon>
        <taxon>Viridiplantae</taxon>
        <taxon>Streptophyta</taxon>
        <taxon>Embryophyta</taxon>
        <taxon>Tracheophyta</taxon>
        <taxon>Spermatophyta</taxon>
        <taxon>Magnoliopsida</taxon>
        <taxon>eudicotyledons</taxon>
        <taxon>Gunneridae</taxon>
        <taxon>Pentapetalae</taxon>
        <taxon>rosids</taxon>
        <taxon>fabids</taxon>
        <taxon>Rosales</taxon>
        <taxon>Rosaceae</taxon>
        <taxon>Rosoideae</taxon>
        <taxon>Rosoideae incertae sedis</taxon>
        <taxon>Rosa</taxon>
    </lineage>
</organism>
<evidence type="ECO:0000256" key="4">
    <source>
        <dbReference type="ARBA" id="ARBA00022989"/>
    </source>
</evidence>
<keyword evidence="3" id="KW-0732">Signal</keyword>
<accession>A0A2P6PMY1</accession>
<dbReference type="GO" id="GO:0016020">
    <property type="term" value="C:membrane"/>
    <property type="evidence" value="ECO:0007669"/>
    <property type="project" value="UniProtKB-SubCell"/>
</dbReference>
<evidence type="ECO:0000256" key="6">
    <source>
        <dbReference type="ARBA" id="ARBA00023170"/>
    </source>
</evidence>
<dbReference type="AlphaFoldDB" id="A0A2P6PMY1"/>
<keyword evidence="8" id="KW-0808">Transferase</keyword>
<keyword evidence="2" id="KW-0812">Transmembrane</keyword>
<dbReference type="EMBL" id="PDCK01000044">
    <property type="protein sequence ID" value="PRQ23289.1"/>
    <property type="molecule type" value="Genomic_DNA"/>
</dbReference>
<evidence type="ECO:0000313" key="9">
    <source>
        <dbReference type="Proteomes" id="UP000238479"/>
    </source>
</evidence>
<dbReference type="InterPro" id="IPR001611">
    <property type="entry name" value="Leu-rich_rpt"/>
</dbReference>
<dbReference type="InterPro" id="IPR032675">
    <property type="entry name" value="LRR_dom_sf"/>
</dbReference>
<keyword evidence="6" id="KW-0675">Receptor</keyword>
<evidence type="ECO:0000256" key="2">
    <source>
        <dbReference type="ARBA" id="ARBA00022692"/>
    </source>
</evidence>
<reference evidence="8 9" key="1">
    <citation type="journal article" date="2018" name="Nat. Genet.">
        <title>The Rosa genome provides new insights in the design of modern roses.</title>
        <authorList>
            <person name="Bendahmane M."/>
        </authorList>
    </citation>
    <scope>NUCLEOTIDE SEQUENCE [LARGE SCALE GENOMIC DNA]</scope>
    <source>
        <strain evidence="9">cv. Old Blush</strain>
    </source>
</reference>
<evidence type="ECO:0000313" key="8">
    <source>
        <dbReference type="EMBL" id="PRQ23289.1"/>
    </source>
</evidence>
<keyword evidence="8" id="KW-0723">Serine/threonine-protein kinase</keyword>
<name>A0A2P6PMY1_ROSCH</name>
<dbReference type="EC" id="2.7.11.1" evidence="8"/>